<dbReference type="PANTHER" id="PTHR46203:SF1">
    <property type="entry name" value="MITOCHONDRIAL TRANSLATION RELEASE FACTOR IN RESCUE"/>
    <property type="match status" value="1"/>
</dbReference>
<evidence type="ECO:0008006" key="3">
    <source>
        <dbReference type="Google" id="ProtNLM"/>
    </source>
</evidence>
<dbReference type="InterPro" id="IPR052405">
    <property type="entry name" value="Mito_Transl_Release_Factor"/>
</dbReference>
<dbReference type="EMBL" id="CP076754">
    <property type="protein sequence ID" value="QWW25374.1"/>
    <property type="molecule type" value="Genomic_DNA"/>
</dbReference>
<sequence length="115" mass="13563">MWLIKEDEIREEFIKGGRGPGGQKINKTNSKEKNRKRAREILAMKLEEMQDPENCRSAVIAKRKTMVKQNKAKKSRRKYAKLEEERSEEEDEVNEEGVDIEVEVEQFLKRARGEK</sequence>
<organism evidence="2">
    <name type="scientific">Candidozyma auris</name>
    <name type="common">Yeast</name>
    <name type="synonym">Candida auris</name>
    <dbReference type="NCBI Taxonomy" id="498019"/>
    <lineage>
        <taxon>Eukaryota</taxon>
        <taxon>Fungi</taxon>
        <taxon>Dikarya</taxon>
        <taxon>Ascomycota</taxon>
        <taxon>Saccharomycotina</taxon>
        <taxon>Pichiomycetes</taxon>
        <taxon>Metschnikowiaceae</taxon>
        <taxon>Candidozyma</taxon>
    </lineage>
</organism>
<dbReference type="AlphaFoldDB" id="A0A8F2W454"/>
<dbReference type="SUPFAM" id="SSF75620">
    <property type="entry name" value="Release factor"/>
    <property type="match status" value="1"/>
</dbReference>
<feature type="compositionally biased region" description="Acidic residues" evidence="1">
    <location>
        <begin position="85"/>
        <end position="96"/>
    </location>
</feature>
<evidence type="ECO:0000256" key="1">
    <source>
        <dbReference type="SAM" id="MobiDB-lite"/>
    </source>
</evidence>
<name>A0A8F2W454_CANAR</name>
<feature type="region of interest" description="Disordered" evidence="1">
    <location>
        <begin position="14"/>
        <end position="35"/>
    </location>
</feature>
<evidence type="ECO:0000313" key="2">
    <source>
        <dbReference type="EMBL" id="QWW25374.1"/>
    </source>
</evidence>
<feature type="region of interest" description="Disordered" evidence="1">
    <location>
        <begin position="66"/>
        <end position="96"/>
    </location>
</feature>
<dbReference type="InterPro" id="IPR045853">
    <property type="entry name" value="Pep_chain_release_fac_I_sf"/>
</dbReference>
<feature type="compositionally biased region" description="Basic residues" evidence="1">
    <location>
        <begin position="66"/>
        <end position="79"/>
    </location>
</feature>
<reference evidence="2" key="1">
    <citation type="submission" date="2021-06" db="EMBL/GenBank/DDBJ databases">
        <title>Candida auris outbreak in lebanese hospital.</title>
        <authorList>
            <person name="Finianos M."/>
        </authorList>
    </citation>
    <scope>NUCLEOTIDE SEQUENCE</scope>
    <source>
        <strain evidence="2">CA7LBN</strain>
    </source>
</reference>
<dbReference type="GO" id="GO:0005739">
    <property type="term" value="C:mitochondrion"/>
    <property type="evidence" value="ECO:0007669"/>
    <property type="project" value="TreeGrafter"/>
</dbReference>
<accession>A0A8F2W454</accession>
<dbReference type="Gene3D" id="3.30.160.20">
    <property type="match status" value="1"/>
</dbReference>
<dbReference type="Proteomes" id="UP000825438">
    <property type="component" value="Chromosome VI"/>
</dbReference>
<proteinExistence type="predicted"/>
<dbReference type="PANTHER" id="PTHR46203">
    <property type="entry name" value="PROBABLE PEPTIDE CHAIN RELEASE FACTOR C12ORF65"/>
    <property type="match status" value="1"/>
</dbReference>
<protein>
    <recommendedName>
        <fullName evidence="3">Prokaryotic-type class I peptide chain release factors domain-containing protein</fullName>
    </recommendedName>
</protein>
<gene>
    <name evidence="2" type="ORF">CA7LBN_004261</name>
</gene>